<dbReference type="InterPro" id="IPR003812">
    <property type="entry name" value="Fido"/>
</dbReference>
<sequence>MSEPVWLTREDIAELNEEIIAEKGEPFLIRDETLLGGAVCRAPDHWYYGQERDIFTLACVLCFGIAENHPFEQGNKRTGWAAAGMFLILNGYAIEIEDDVKLAEDMIAVIGHDQPMEWFVETHRAFVRPVETESA</sequence>
<name>A0A974PKW9_9HYPH</name>
<keyword evidence="3" id="KW-1185">Reference proteome</keyword>
<dbReference type="InterPro" id="IPR036597">
    <property type="entry name" value="Fido-like_dom_sf"/>
</dbReference>
<dbReference type="InterPro" id="IPR053737">
    <property type="entry name" value="Type_II_TA_Toxin"/>
</dbReference>
<gene>
    <name evidence="2" type="ORF">EZH22_20660</name>
</gene>
<protein>
    <submittedName>
        <fullName evidence="2">Type II toxin-antitoxin system death-on-curing family toxin</fullName>
    </submittedName>
</protein>
<dbReference type="AlphaFoldDB" id="A0A974PKW9"/>
<reference evidence="2 3" key="1">
    <citation type="submission" date="2020-10" db="EMBL/GenBank/DDBJ databases">
        <title>Degradation of 1,4-Dioxane by Xanthobacter sp. YN2, via a Novel Group-2 Soluble Di-Iron Monooxygenase.</title>
        <authorList>
            <person name="Ma F."/>
            <person name="Wang Y."/>
            <person name="Yang J."/>
            <person name="Guo H."/>
            <person name="Su D."/>
            <person name="Yu L."/>
        </authorList>
    </citation>
    <scope>NUCLEOTIDE SEQUENCE [LARGE SCALE GENOMIC DNA]</scope>
    <source>
        <strain evidence="2 3">YN2</strain>
    </source>
</reference>
<dbReference type="RefSeq" id="WP_203192336.1">
    <property type="nucleotide sequence ID" value="NZ_CP063362.1"/>
</dbReference>
<proteinExistence type="predicted"/>
<dbReference type="KEGG" id="xdi:EZH22_20660"/>
<dbReference type="EMBL" id="CP063362">
    <property type="protein sequence ID" value="QRG05472.1"/>
    <property type="molecule type" value="Genomic_DNA"/>
</dbReference>
<dbReference type="InterPro" id="IPR006440">
    <property type="entry name" value="Doc"/>
</dbReference>
<evidence type="ECO:0000259" key="1">
    <source>
        <dbReference type="PROSITE" id="PS51459"/>
    </source>
</evidence>
<dbReference type="PROSITE" id="PS51459">
    <property type="entry name" value="FIDO"/>
    <property type="match status" value="1"/>
</dbReference>
<evidence type="ECO:0000313" key="3">
    <source>
        <dbReference type="Proteomes" id="UP000596427"/>
    </source>
</evidence>
<dbReference type="PANTHER" id="PTHR39426">
    <property type="entry name" value="HOMOLOGY TO DEATH-ON-CURING PROTEIN OF PHAGE P1"/>
    <property type="match status" value="1"/>
</dbReference>
<dbReference type="Gene3D" id="1.20.120.1870">
    <property type="entry name" value="Fic/DOC protein, Fido domain"/>
    <property type="match status" value="1"/>
</dbReference>
<dbReference type="Proteomes" id="UP000596427">
    <property type="component" value="Chromosome"/>
</dbReference>
<dbReference type="SUPFAM" id="SSF140931">
    <property type="entry name" value="Fic-like"/>
    <property type="match status" value="1"/>
</dbReference>
<organism evidence="2 3">
    <name type="scientific">Xanthobacter dioxanivorans</name>
    <dbReference type="NCBI Taxonomy" id="2528964"/>
    <lineage>
        <taxon>Bacteria</taxon>
        <taxon>Pseudomonadati</taxon>
        <taxon>Pseudomonadota</taxon>
        <taxon>Alphaproteobacteria</taxon>
        <taxon>Hyphomicrobiales</taxon>
        <taxon>Xanthobacteraceae</taxon>
        <taxon>Xanthobacter</taxon>
    </lineage>
</organism>
<dbReference type="PANTHER" id="PTHR39426:SF1">
    <property type="entry name" value="HOMOLOGY TO DEATH-ON-CURING PROTEIN OF PHAGE P1"/>
    <property type="match status" value="1"/>
</dbReference>
<dbReference type="NCBIfam" id="TIGR01550">
    <property type="entry name" value="DOC_P1"/>
    <property type="match status" value="1"/>
</dbReference>
<accession>A0A974PKW9</accession>
<evidence type="ECO:0000313" key="2">
    <source>
        <dbReference type="EMBL" id="QRG05472.1"/>
    </source>
</evidence>
<feature type="domain" description="Fido" evidence="1">
    <location>
        <begin position="7"/>
        <end position="129"/>
    </location>
</feature>
<dbReference type="GO" id="GO:0016301">
    <property type="term" value="F:kinase activity"/>
    <property type="evidence" value="ECO:0007669"/>
    <property type="project" value="InterPro"/>
</dbReference>
<dbReference type="Pfam" id="PF02661">
    <property type="entry name" value="Fic"/>
    <property type="match status" value="1"/>
</dbReference>